<dbReference type="EMBL" id="NXLS01000007">
    <property type="protein sequence ID" value="RDU62312.1"/>
    <property type="molecule type" value="Genomic_DNA"/>
</dbReference>
<keyword evidence="6" id="KW-1185">Reference proteome</keyword>
<comment type="similarity">
    <text evidence="1 4">Belongs to the bacterial histone-like protein family.</text>
</comment>
<dbReference type="PRINTS" id="PR01727">
    <property type="entry name" value="DNABINDINGHU"/>
</dbReference>
<proteinExistence type="inferred from homology"/>
<dbReference type="PANTHER" id="PTHR33175:SF3">
    <property type="entry name" value="DNA-BINDING PROTEIN HU-BETA"/>
    <property type="match status" value="1"/>
</dbReference>
<dbReference type="GO" id="GO:0005829">
    <property type="term" value="C:cytosol"/>
    <property type="evidence" value="ECO:0007669"/>
    <property type="project" value="TreeGrafter"/>
</dbReference>
<dbReference type="PANTHER" id="PTHR33175">
    <property type="entry name" value="DNA-BINDING PROTEIN HU"/>
    <property type="match status" value="1"/>
</dbReference>
<reference evidence="5 6" key="1">
    <citation type="submission" date="2018-04" db="EMBL/GenBank/DDBJ databases">
        <title>Novel Campyloabacter and Helicobacter Species and Strains.</title>
        <authorList>
            <person name="Mannion A.J."/>
            <person name="Shen Z."/>
            <person name="Fox J.G."/>
        </authorList>
    </citation>
    <scope>NUCLEOTIDE SEQUENCE [LARGE SCALE GENOMIC DNA]</scope>
    <source>
        <strain evidence="5 6">MIT 99-5101</strain>
    </source>
</reference>
<dbReference type="SMART" id="SM00411">
    <property type="entry name" value="BHL"/>
    <property type="match status" value="1"/>
</dbReference>
<dbReference type="Pfam" id="PF00216">
    <property type="entry name" value="Bac_DNA_binding"/>
    <property type="match status" value="1"/>
</dbReference>
<evidence type="ECO:0000256" key="3">
    <source>
        <dbReference type="ARBA" id="ARBA00023125"/>
    </source>
</evidence>
<keyword evidence="2" id="KW-0226">DNA condensation</keyword>
<gene>
    <name evidence="5" type="ORF">CQA43_06885</name>
</gene>
<organism evidence="5 6">
    <name type="scientific">Helicobacter ganmani</name>
    <dbReference type="NCBI Taxonomy" id="60246"/>
    <lineage>
        <taxon>Bacteria</taxon>
        <taxon>Pseudomonadati</taxon>
        <taxon>Campylobacterota</taxon>
        <taxon>Epsilonproteobacteria</taxon>
        <taxon>Campylobacterales</taxon>
        <taxon>Helicobacteraceae</taxon>
        <taxon>Helicobacter</taxon>
    </lineage>
</organism>
<dbReference type="InterPro" id="IPR000119">
    <property type="entry name" value="Hist_DNA-bd"/>
</dbReference>
<protein>
    <submittedName>
        <fullName evidence="5">DNA-binding protein</fullName>
    </submittedName>
</protein>
<dbReference type="InterPro" id="IPR010992">
    <property type="entry name" value="IHF-like_DNA-bd_dom_sf"/>
</dbReference>
<dbReference type="Gene3D" id="4.10.520.10">
    <property type="entry name" value="IHF-like DNA-binding proteins"/>
    <property type="match status" value="1"/>
</dbReference>
<dbReference type="RefSeq" id="WP_115551877.1">
    <property type="nucleotide sequence ID" value="NZ_CAONBV010000001.1"/>
</dbReference>
<dbReference type="GO" id="GO:0003677">
    <property type="term" value="F:DNA binding"/>
    <property type="evidence" value="ECO:0007669"/>
    <property type="project" value="UniProtKB-KW"/>
</dbReference>
<dbReference type="GO" id="GO:0030261">
    <property type="term" value="P:chromosome condensation"/>
    <property type="evidence" value="ECO:0007669"/>
    <property type="project" value="UniProtKB-KW"/>
</dbReference>
<sequence length="98" mass="10658">MNKSEFVDLVKEVGEYETKKEAEKAISTFTAAVSKALAKKESIELVGFGKFETVLQKGKEGVVPGTNKKYKTSDKFVPKFKAGKGLKDAVVASKKGKK</sequence>
<dbReference type="OrthoDB" id="9799835at2"/>
<comment type="caution">
    <text evidence="5">The sequence shown here is derived from an EMBL/GenBank/DDBJ whole genome shotgun (WGS) entry which is preliminary data.</text>
</comment>
<dbReference type="AlphaFoldDB" id="A0A3D8IB13"/>
<evidence type="ECO:0000313" key="5">
    <source>
        <dbReference type="EMBL" id="RDU62312.1"/>
    </source>
</evidence>
<evidence type="ECO:0000256" key="2">
    <source>
        <dbReference type="ARBA" id="ARBA00023067"/>
    </source>
</evidence>
<dbReference type="SUPFAM" id="SSF47729">
    <property type="entry name" value="IHF-like DNA-binding proteins"/>
    <property type="match status" value="1"/>
</dbReference>
<accession>A0A3D8IB13</accession>
<dbReference type="Proteomes" id="UP000256650">
    <property type="component" value="Unassembled WGS sequence"/>
</dbReference>
<dbReference type="GeneID" id="82536013"/>
<dbReference type="GO" id="GO:0030527">
    <property type="term" value="F:structural constituent of chromatin"/>
    <property type="evidence" value="ECO:0007669"/>
    <property type="project" value="InterPro"/>
</dbReference>
<name>A0A3D8IB13_9HELI</name>
<evidence type="ECO:0000256" key="4">
    <source>
        <dbReference type="RuleBase" id="RU003939"/>
    </source>
</evidence>
<keyword evidence="3 5" id="KW-0238">DNA-binding</keyword>
<evidence type="ECO:0000313" key="6">
    <source>
        <dbReference type="Proteomes" id="UP000256650"/>
    </source>
</evidence>
<evidence type="ECO:0000256" key="1">
    <source>
        <dbReference type="ARBA" id="ARBA00010529"/>
    </source>
</evidence>